<dbReference type="InterPro" id="IPR015927">
    <property type="entry name" value="Peptidase_S24_S26A/B/C"/>
</dbReference>
<evidence type="ECO:0000259" key="1">
    <source>
        <dbReference type="Pfam" id="PF00717"/>
    </source>
</evidence>
<comment type="caution">
    <text evidence="2">The sequence shown here is derived from an EMBL/GenBank/DDBJ whole genome shotgun (WGS) entry which is preliminary data.</text>
</comment>
<dbReference type="Pfam" id="PF00717">
    <property type="entry name" value="Peptidase_S24"/>
    <property type="match status" value="1"/>
</dbReference>
<gene>
    <name evidence="2" type="ORF">EZJ58_1798</name>
</gene>
<evidence type="ECO:0000313" key="3">
    <source>
        <dbReference type="Proteomes" id="UP000294555"/>
    </source>
</evidence>
<keyword evidence="3" id="KW-1185">Reference proteome</keyword>
<organism evidence="2 3">
    <name type="scientific">Sodalis ligni</name>
    <dbReference type="NCBI Taxonomy" id="2697027"/>
    <lineage>
        <taxon>Bacteria</taxon>
        <taxon>Pseudomonadati</taxon>
        <taxon>Pseudomonadota</taxon>
        <taxon>Gammaproteobacteria</taxon>
        <taxon>Enterobacterales</taxon>
        <taxon>Bruguierivoracaceae</taxon>
        <taxon>Sodalis</taxon>
    </lineage>
</organism>
<feature type="domain" description="Peptidase S24/S26A/S26B/S26C" evidence="1">
    <location>
        <begin position="3"/>
        <end position="76"/>
    </location>
</feature>
<dbReference type="Proteomes" id="UP000294555">
    <property type="component" value="Unassembled WGS sequence"/>
</dbReference>
<dbReference type="EMBL" id="SJOI01000001">
    <property type="protein sequence ID" value="TCL03719.1"/>
    <property type="molecule type" value="Genomic_DNA"/>
</dbReference>
<proteinExistence type="predicted"/>
<dbReference type="OrthoDB" id="6505225at2"/>
<name>A0A4R1NAM6_9GAMM</name>
<dbReference type="SUPFAM" id="SSF51306">
    <property type="entry name" value="LexA/Signal peptidase"/>
    <property type="match status" value="1"/>
</dbReference>
<accession>A0A4R1NAM6</accession>
<dbReference type="AlphaFoldDB" id="A0A4R1NAM6"/>
<sequence length="131" mass="14305">MAFPSPAQDYLENRASLDAACIRHPASTFLMRVSQGAHRVGIFPDALLVVDRSLAPVDGSIIVAEIGSELALRRVRLYPVRGLEKLDGSNDITLYAEGEEVMGEETICWGVVTHAVNDMRTGECDDNPCLF</sequence>
<dbReference type="Gene3D" id="2.10.109.10">
    <property type="entry name" value="Umud Fragment, subunit A"/>
    <property type="match status" value="1"/>
</dbReference>
<dbReference type="InterPro" id="IPR036286">
    <property type="entry name" value="LexA/Signal_pep-like_sf"/>
</dbReference>
<evidence type="ECO:0000313" key="2">
    <source>
        <dbReference type="EMBL" id="TCL03719.1"/>
    </source>
</evidence>
<reference evidence="2 3" key="1">
    <citation type="submission" date="2019-02" db="EMBL/GenBank/DDBJ databases">
        <title>Investigation of anaerobic lignin degradation for improved lignocellulosic biofuels.</title>
        <authorList>
            <person name="Deangelis K."/>
        </authorList>
    </citation>
    <scope>NUCLEOTIDE SEQUENCE [LARGE SCALE GENOMIC DNA]</scope>
    <source>
        <strain evidence="2 3">159R</strain>
    </source>
</reference>
<dbReference type="RefSeq" id="WP_132922562.1">
    <property type="nucleotide sequence ID" value="NZ_SJOI01000001.1"/>
</dbReference>
<protein>
    <submittedName>
        <fullName evidence="2">DNA polymerase V</fullName>
    </submittedName>
</protein>